<feature type="transmembrane region" description="Helical" evidence="1">
    <location>
        <begin position="6"/>
        <end position="21"/>
    </location>
</feature>
<dbReference type="STRING" id="1419482.SAMN05444266_10378"/>
<evidence type="ECO:0008006" key="4">
    <source>
        <dbReference type="Google" id="ProtNLM"/>
    </source>
</evidence>
<proteinExistence type="predicted"/>
<dbReference type="RefSeq" id="WP_073079731.1">
    <property type="nucleotide sequence ID" value="NZ_FRBL01000003.1"/>
</dbReference>
<evidence type="ECO:0000313" key="2">
    <source>
        <dbReference type="EMBL" id="SHL36285.1"/>
    </source>
</evidence>
<gene>
    <name evidence="2" type="ORF">SAMN05444266_10378</name>
</gene>
<reference evidence="2 3" key="1">
    <citation type="submission" date="2016-11" db="EMBL/GenBank/DDBJ databases">
        <authorList>
            <person name="Jaros S."/>
            <person name="Januszkiewicz K."/>
            <person name="Wedrychowicz H."/>
        </authorList>
    </citation>
    <scope>NUCLEOTIDE SEQUENCE [LARGE SCALE GENOMIC DNA]</scope>
    <source>
        <strain evidence="2 3">DSM 27406</strain>
    </source>
</reference>
<keyword evidence="1" id="KW-0812">Transmembrane</keyword>
<accession>A0A1M7A100</accession>
<organism evidence="2 3">
    <name type="scientific">Chitinophaga jiangningensis</name>
    <dbReference type="NCBI Taxonomy" id="1419482"/>
    <lineage>
        <taxon>Bacteria</taxon>
        <taxon>Pseudomonadati</taxon>
        <taxon>Bacteroidota</taxon>
        <taxon>Chitinophagia</taxon>
        <taxon>Chitinophagales</taxon>
        <taxon>Chitinophagaceae</taxon>
        <taxon>Chitinophaga</taxon>
    </lineage>
</organism>
<dbReference type="AlphaFoldDB" id="A0A1M7A100"/>
<name>A0A1M7A100_9BACT</name>
<dbReference type="EMBL" id="FRBL01000003">
    <property type="protein sequence ID" value="SHL36285.1"/>
    <property type="molecule type" value="Genomic_DNA"/>
</dbReference>
<keyword evidence="1" id="KW-1133">Transmembrane helix</keyword>
<feature type="transmembrane region" description="Helical" evidence="1">
    <location>
        <begin position="98"/>
        <end position="125"/>
    </location>
</feature>
<keyword evidence="3" id="KW-1185">Reference proteome</keyword>
<protein>
    <recommendedName>
        <fullName evidence="4">DUF3592 domain-containing protein</fullName>
    </recommendedName>
</protein>
<dbReference type="OrthoDB" id="954824at2"/>
<dbReference type="Proteomes" id="UP000184420">
    <property type="component" value="Unassembled WGS sequence"/>
</dbReference>
<sequence>MWYKLYLLTGLILLGVSIYVLKQSIDFIRSSERVTGTVISLEVSDGAYSPVFSITTPGGDEIIYHHAAASNPSSWEVGETATFLNDPHHRSSPRMMRYFWIFNWSLVCLGLAIPLIIIGGGYFVLPTASTPHLSTPRL</sequence>
<evidence type="ECO:0000313" key="3">
    <source>
        <dbReference type="Proteomes" id="UP000184420"/>
    </source>
</evidence>
<evidence type="ECO:0000256" key="1">
    <source>
        <dbReference type="SAM" id="Phobius"/>
    </source>
</evidence>
<keyword evidence="1" id="KW-0472">Membrane</keyword>